<dbReference type="GeneID" id="26659355"/>
<accession>A0A0U5H2G3</accession>
<dbReference type="CDD" id="cd04301">
    <property type="entry name" value="NAT_SF"/>
    <property type="match status" value="1"/>
</dbReference>
<dbReference type="Pfam" id="PF13673">
    <property type="entry name" value="Acetyltransf_10"/>
    <property type="match status" value="1"/>
</dbReference>
<protein>
    <submittedName>
        <fullName evidence="4">GNAT family acetyltransferase</fullName>
        <ecNumber evidence="4">2.3.1.-</ecNumber>
    </submittedName>
</protein>
<evidence type="ECO:0000313" key="4">
    <source>
        <dbReference type="EMBL" id="CQH58325.1"/>
    </source>
</evidence>
<dbReference type="PROSITE" id="PS51186">
    <property type="entry name" value="GNAT"/>
    <property type="match status" value="1"/>
</dbReference>
<keyword evidence="1 4" id="KW-0808">Transferase</keyword>
<evidence type="ECO:0000256" key="2">
    <source>
        <dbReference type="ARBA" id="ARBA00023315"/>
    </source>
</evidence>
<evidence type="ECO:0000313" key="5">
    <source>
        <dbReference type="Proteomes" id="UP000066737"/>
    </source>
</evidence>
<dbReference type="RefSeq" id="WP_059057146.1">
    <property type="nucleotide sequence ID" value="NZ_CEML01000001.1"/>
</dbReference>
<keyword evidence="5" id="KW-1185">Reference proteome</keyword>
<dbReference type="SUPFAM" id="SSF55729">
    <property type="entry name" value="Acyl-CoA N-acyltransferases (Nat)"/>
    <property type="match status" value="1"/>
</dbReference>
<dbReference type="PANTHER" id="PTHR43877">
    <property type="entry name" value="AMINOALKYLPHOSPHONATE N-ACETYLTRANSFERASE-RELATED-RELATED"/>
    <property type="match status" value="1"/>
</dbReference>
<name>A0A0U5H2G3_9EURY</name>
<keyword evidence="2 4" id="KW-0012">Acyltransferase</keyword>
<dbReference type="EC" id="2.3.1.-" evidence="4"/>
<evidence type="ECO:0000256" key="1">
    <source>
        <dbReference type="ARBA" id="ARBA00022679"/>
    </source>
</evidence>
<organism evidence="4 5">
    <name type="scientific">Halobacterium hubeiense</name>
    <dbReference type="NCBI Taxonomy" id="1407499"/>
    <lineage>
        <taxon>Archaea</taxon>
        <taxon>Methanobacteriati</taxon>
        <taxon>Methanobacteriota</taxon>
        <taxon>Stenosarchaea group</taxon>
        <taxon>Halobacteria</taxon>
        <taxon>Halobacteriales</taxon>
        <taxon>Halobacteriaceae</taxon>
        <taxon>Halobacterium</taxon>
    </lineage>
</organism>
<sequence>MPVGRADTDARYEDALSVRYAVFVDEQGVPEDLEVDEHEDDATHFVAYDDGEPVGAARLREYDDGVGKVERVAVRESCRGEGWGAALMDELEATASERYDELYLHAQLPAAGFYDDRGYVREGEQFEEAGIPHVAMRKRLS</sequence>
<feature type="domain" description="N-acetyltransferase" evidence="3">
    <location>
        <begin position="2"/>
        <end position="141"/>
    </location>
</feature>
<evidence type="ECO:0000259" key="3">
    <source>
        <dbReference type="PROSITE" id="PS51186"/>
    </source>
</evidence>
<reference evidence="5" key="1">
    <citation type="journal article" date="2016" name="Environ. Microbiol.">
        <title>The complete genome of a viable archaeum isolated from 123-million-year-old rock salt.</title>
        <authorList>
            <person name="Jaakkola S.T."/>
            <person name="Pfeiffer F."/>
            <person name="Ravantti J.J."/>
            <person name="Guo Q."/>
            <person name="Liu Y."/>
            <person name="Chen X."/>
            <person name="Ma H."/>
            <person name="Yang C."/>
            <person name="Oksanen H.M."/>
            <person name="Bamford D.H."/>
        </authorList>
    </citation>
    <scope>NUCLEOTIDE SEQUENCE</scope>
    <source>
        <strain evidence="5">JI20-1</strain>
    </source>
</reference>
<dbReference type="InterPro" id="IPR000182">
    <property type="entry name" value="GNAT_dom"/>
</dbReference>
<dbReference type="OrthoDB" id="111868at2157"/>
<dbReference type="PANTHER" id="PTHR43877:SF2">
    <property type="entry name" value="AMINOALKYLPHOSPHONATE N-ACETYLTRANSFERASE-RELATED"/>
    <property type="match status" value="1"/>
</dbReference>
<dbReference type="EMBL" id="LN831302">
    <property type="protein sequence ID" value="CQH58325.1"/>
    <property type="molecule type" value="Genomic_DNA"/>
</dbReference>
<dbReference type="GO" id="GO:0016747">
    <property type="term" value="F:acyltransferase activity, transferring groups other than amino-acyl groups"/>
    <property type="evidence" value="ECO:0007669"/>
    <property type="project" value="InterPro"/>
</dbReference>
<dbReference type="AlphaFoldDB" id="A0A0U5H2G3"/>
<dbReference type="Gene3D" id="3.40.630.30">
    <property type="match status" value="1"/>
</dbReference>
<proteinExistence type="predicted"/>
<dbReference type="KEGG" id="hhb:Hhub_2725"/>
<dbReference type="InterPro" id="IPR050832">
    <property type="entry name" value="Bact_Acetyltransf"/>
</dbReference>
<gene>
    <name evidence="4" type="ORF">HHUB_2725</name>
</gene>
<dbReference type="STRING" id="1407499.HHUB_2725"/>
<dbReference type="InterPro" id="IPR016181">
    <property type="entry name" value="Acyl_CoA_acyltransferase"/>
</dbReference>
<dbReference type="Proteomes" id="UP000066737">
    <property type="component" value="Chromosome I"/>
</dbReference>